<dbReference type="OrthoDB" id="2499382at2759"/>
<feature type="transmembrane region" description="Helical" evidence="1">
    <location>
        <begin position="135"/>
        <end position="162"/>
    </location>
</feature>
<feature type="transmembrane region" description="Helical" evidence="1">
    <location>
        <begin position="98"/>
        <end position="115"/>
    </location>
</feature>
<dbReference type="STRING" id="27349.A0A0L6UNI7"/>
<dbReference type="EMBL" id="LAVV01009900">
    <property type="protein sequence ID" value="KNZ49827.1"/>
    <property type="molecule type" value="Genomic_DNA"/>
</dbReference>
<dbReference type="AlphaFoldDB" id="A0A0L6UNI7"/>
<keyword evidence="1" id="KW-1133">Transmembrane helix</keyword>
<keyword evidence="3" id="KW-1185">Reference proteome</keyword>
<keyword evidence="1" id="KW-0472">Membrane</keyword>
<evidence type="ECO:0000313" key="3">
    <source>
        <dbReference type="Proteomes" id="UP000037035"/>
    </source>
</evidence>
<proteinExistence type="predicted"/>
<keyword evidence="1" id="KW-0812">Transmembrane</keyword>
<sequence>MTMFMLSWCHNPSIITMHKIRLFCHVGLAFMSILMLSSTSVILAYSLKMYHGTVLHSIPEILTASAISFITIGLAWLPSNEHLGSYGVPMMRAVWQELLWSGLLTLGIGASLASLHESTPGLMSSCGRYFICRGYIFIFVTTWLGLATIALPTILLLAGAIYQIRSSSTGQSVWHMDVDRFEYFWPGQTHLKARRVTAITNLPRVEPDLADLKSLHDLPFENEKRGSTFHHY</sequence>
<name>A0A0L6UNI7_9BASI</name>
<dbReference type="Proteomes" id="UP000037035">
    <property type="component" value="Unassembled WGS sequence"/>
</dbReference>
<feature type="transmembrane region" description="Helical" evidence="1">
    <location>
        <begin position="57"/>
        <end position="77"/>
    </location>
</feature>
<feature type="transmembrane region" description="Helical" evidence="1">
    <location>
        <begin position="20"/>
        <end position="45"/>
    </location>
</feature>
<gene>
    <name evidence="2" type="ORF">VP01_475g10</name>
</gene>
<evidence type="ECO:0000313" key="2">
    <source>
        <dbReference type="EMBL" id="KNZ49827.1"/>
    </source>
</evidence>
<comment type="caution">
    <text evidence="2">The sequence shown here is derived from an EMBL/GenBank/DDBJ whole genome shotgun (WGS) entry which is preliminary data.</text>
</comment>
<protein>
    <submittedName>
        <fullName evidence="2">Uncharacterized protein</fullName>
    </submittedName>
</protein>
<reference evidence="2 3" key="1">
    <citation type="submission" date="2015-08" db="EMBL/GenBank/DDBJ databases">
        <title>Next Generation Sequencing and Analysis of the Genome of Puccinia sorghi L Schw, the Causal Agent of Maize Common Rust.</title>
        <authorList>
            <person name="Rochi L."/>
            <person name="Burguener G."/>
            <person name="Darino M."/>
            <person name="Turjanski A."/>
            <person name="Kreff E."/>
            <person name="Dieguez M.J."/>
            <person name="Sacco F."/>
        </authorList>
    </citation>
    <scope>NUCLEOTIDE SEQUENCE [LARGE SCALE GENOMIC DNA]</scope>
    <source>
        <strain evidence="2 3">RO10H11247</strain>
    </source>
</reference>
<accession>A0A0L6UNI7</accession>
<organism evidence="2 3">
    <name type="scientific">Puccinia sorghi</name>
    <dbReference type="NCBI Taxonomy" id="27349"/>
    <lineage>
        <taxon>Eukaryota</taxon>
        <taxon>Fungi</taxon>
        <taxon>Dikarya</taxon>
        <taxon>Basidiomycota</taxon>
        <taxon>Pucciniomycotina</taxon>
        <taxon>Pucciniomycetes</taxon>
        <taxon>Pucciniales</taxon>
        <taxon>Pucciniaceae</taxon>
        <taxon>Puccinia</taxon>
    </lineage>
</organism>
<evidence type="ECO:0000256" key="1">
    <source>
        <dbReference type="SAM" id="Phobius"/>
    </source>
</evidence>
<dbReference type="VEuPathDB" id="FungiDB:VP01_475g10"/>